<comment type="caution">
    <text evidence="1">The sequence shown here is derived from an EMBL/GenBank/DDBJ whole genome shotgun (WGS) entry which is preliminary data.</text>
</comment>
<accession>A0A7J7IF25</accession>
<sequence length="1124" mass="125209">MQALCPSWSDFLKRCMAQPESLELSLLALNVFRQTLQVLESRHNDAECARETLSSLSSSSEALGEAEALRLSSLADYVVECMCRDGAALDVCREPSLGAAHSEASEFVHNEAKDITGSLPPKKRSLCLESTTYGDTAPTRTDRLAWRLTTSDPSNLRLRECFRICAFLPRDEIIGRTSVLLVLACHHALRALGAKPAQGWDTQGHGAYPQRQSRFLGDIFMAMRKLITIVGIDGCEAHVEVVADLVSALVRDPSAREANHTRREQRALIEALANSVGAFELSPPPSENMKRFSRHLLSNLQCTSDSGQVRSLLCYIYECRAWRRLLRFVARICLVANESASLAQAFIIEYLPGWIFLQMHLVRDAIGYNAERTLDIHCDDGALRGMIPPSSTFDSVTDLRSEHTQHGDDYEPHRMQPDVVHANVWYWWLTQMWTILQPLSPGARECHRLVQIAGHPITLWYSFYHTSRLENKKATLHQGIDEFMDALMRYLQAPSGIRYGTLLPLICTDEALEQLLSATDSPTLVAALDQAFDLLATARALVAHPTDANHGASDLVLCRARIQLGELHQRASSIARFVLFVPAAAQRFDERFANGQPDLFDWLDSLLGESCLEPSSSPYRVIHGVRRAPTSVWTQNLIDLWVHWRGTRAPQNITSWLLKHIPSNEWVFVSKRQDDDPVSFAWRGRALVAAINLTAEPMLHWRDVLMHALDVGDRTMFVHLADAYTSFGSRDTLPAVEHRALTQAMLRRGVLDWLYGPPDEPSASGRHSASALSTDGDMSLSCVINRAALLRVTNELLRCRLLEFERHPQTDTASGDVTCWGRIAAHLCEQAASDALGPAEVPTMLSVMEVLVQSVQADSSHPDSANKLGAYIVHMARAVAQWLRIAAWTNERVQSPLQELTLLGCLGFISVLGSVTNTQRGLVEHALRILATAATTKTSATDQAEPSWTFWLHLLWQAVPHSRKQFLALRVLRIFIRWRILTSPNADDLKLVYSLGCWLYMELLDAGDAVKPGQAPSLPETVTEAETLTQWFHHECACTYWTLQRWLESGIVNGVSCDDDRHQCATALALLAASADVPISAATSGQDEVSLRIPVSAWMKLVCLPVCPSVFALQSRDEKQSQPH</sequence>
<dbReference type="AlphaFoldDB" id="A0A7J7IF25"/>
<protein>
    <submittedName>
        <fullName evidence="1">Uncharacterized protein</fullName>
    </submittedName>
</protein>
<name>A0A7J7IF25_9RHOD</name>
<keyword evidence="2" id="KW-1185">Reference proteome</keyword>
<reference evidence="1 2" key="1">
    <citation type="journal article" date="2020" name="J. Phycol.">
        <title>Comparative genome analysis reveals Cyanidiococcus gen. nov., a new extremophilic red algal genus sister to Cyanidioschyzon (Cyanidioschyzonaceae, Rhodophyta).</title>
        <authorList>
            <person name="Liu S.-L."/>
            <person name="Chiang Y.-R."/>
            <person name="Yoon H.S."/>
            <person name="Fu H.-Y."/>
        </authorList>
    </citation>
    <scope>NUCLEOTIDE SEQUENCE [LARGE SCALE GENOMIC DNA]</scope>
    <source>
        <strain evidence="1 2">THAL066</strain>
    </source>
</reference>
<dbReference type="OrthoDB" id="10644955at2759"/>
<organism evidence="1 2">
    <name type="scientific">Cyanidiococcus yangmingshanensis</name>
    <dbReference type="NCBI Taxonomy" id="2690220"/>
    <lineage>
        <taxon>Eukaryota</taxon>
        <taxon>Rhodophyta</taxon>
        <taxon>Bangiophyceae</taxon>
        <taxon>Cyanidiales</taxon>
        <taxon>Cyanidiaceae</taxon>
        <taxon>Cyanidiococcus</taxon>
    </lineage>
</organism>
<dbReference type="Proteomes" id="UP000530660">
    <property type="component" value="Unassembled WGS sequence"/>
</dbReference>
<proteinExistence type="predicted"/>
<dbReference type="EMBL" id="VWRR01000015">
    <property type="protein sequence ID" value="KAF6001314.1"/>
    <property type="molecule type" value="Genomic_DNA"/>
</dbReference>
<evidence type="ECO:0000313" key="2">
    <source>
        <dbReference type="Proteomes" id="UP000530660"/>
    </source>
</evidence>
<gene>
    <name evidence="1" type="ORF">F1559_002979</name>
</gene>
<evidence type="ECO:0000313" key="1">
    <source>
        <dbReference type="EMBL" id="KAF6001314.1"/>
    </source>
</evidence>